<organism evidence="1 2">
    <name type="scientific">Trifolium medium</name>
    <dbReference type="NCBI Taxonomy" id="97028"/>
    <lineage>
        <taxon>Eukaryota</taxon>
        <taxon>Viridiplantae</taxon>
        <taxon>Streptophyta</taxon>
        <taxon>Embryophyta</taxon>
        <taxon>Tracheophyta</taxon>
        <taxon>Spermatophyta</taxon>
        <taxon>Magnoliopsida</taxon>
        <taxon>eudicotyledons</taxon>
        <taxon>Gunneridae</taxon>
        <taxon>Pentapetalae</taxon>
        <taxon>rosids</taxon>
        <taxon>fabids</taxon>
        <taxon>Fabales</taxon>
        <taxon>Fabaceae</taxon>
        <taxon>Papilionoideae</taxon>
        <taxon>50 kb inversion clade</taxon>
        <taxon>NPAAA clade</taxon>
        <taxon>Hologalegina</taxon>
        <taxon>IRL clade</taxon>
        <taxon>Trifolieae</taxon>
        <taxon>Trifolium</taxon>
    </lineage>
</organism>
<dbReference type="InterPro" id="IPR051309">
    <property type="entry name" value="ABCF_ATPase"/>
</dbReference>
<dbReference type="InterPro" id="IPR027417">
    <property type="entry name" value="P-loop_NTPase"/>
</dbReference>
<feature type="non-terminal residue" evidence="1">
    <location>
        <position position="69"/>
    </location>
</feature>
<sequence length="69" mass="7943">MVKPSTLLVLDEPTNHLDIPSKEMLEEAISEYEGTVITVSHDRYFIKQIVNRVIEVKDCDLQDYAGDYN</sequence>
<dbReference type="PANTHER" id="PTHR42855:SF1">
    <property type="entry name" value="ABC TRANSPORTER DOMAIN-CONTAINING PROTEIN"/>
    <property type="match status" value="1"/>
</dbReference>
<reference evidence="1 2" key="1">
    <citation type="journal article" date="2018" name="Front. Plant Sci.">
        <title>Red Clover (Trifolium pratense) and Zigzag Clover (T. medium) - A Picture of Genomic Similarities and Differences.</title>
        <authorList>
            <person name="Dluhosova J."/>
            <person name="Istvanek J."/>
            <person name="Nedelnik J."/>
            <person name="Repkova J."/>
        </authorList>
    </citation>
    <scope>NUCLEOTIDE SEQUENCE [LARGE SCALE GENOMIC DNA]</scope>
    <source>
        <strain evidence="2">cv. 10/8</strain>
        <tissue evidence="1">Leaf</tissue>
    </source>
</reference>
<protein>
    <submittedName>
        <fullName evidence="1">ABC transporter F family member 5-like</fullName>
    </submittedName>
</protein>
<dbReference type="PANTHER" id="PTHR42855">
    <property type="entry name" value="ABC TRANSPORTER ATP-BINDING SUBUNIT"/>
    <property type="match status" value="1"/>
</dbReference>
<name>A0A392PVE6_9FABA</name>
<dbReference type="Proteomes" id="UP000265520">
    <property type="component" value="Unassembled WGS sequence"/>
</dbReference>
<dbReference type="Gene3D" id="3.40.50.300">
    <property type="entry name" value="P-loop containing nucleotide triphosphate hydrolases"/>
    <property type="match status" value="1"/>
</dbReference>
<comment type="caution">
    <text evidence="1">The sequence shown here is derived from an EMBL/GenBank/DDBJ whole genome shotgun (WGS) entry which is preliminary data.</text>
</comment>
<accession>A0A392PVE6</accession>
<proteinExistence type="predicted"/>
<dbReference type="EMBL" id="LXQA010097305">
    <property type="protein sequence ID" value="MCI15637.1"/>
    <property type="molecule type" value="Genomic_DNA"/>
</dbReference>
<keyword evidence="2" id="KW-1185">Reference proteome</keyword>
<dbReference type="SUPFAM" id="SSF52540">
    <property type="entry name" value="P-loop containing nucleoside triphosphate hydrolases"/>
    <property type="match status" value="1"/>
</dbReference>
<evidence type="ECO:0000313" key="2">
    <source>
        <dbReference type="Proteomes" id="UP000265520"/>
    </source>
</evidence>
<dbReference type="AlphaFoldDB" id="A0A392PVE6"/>
<evidence type="ECO:0000313" key="1">
    <source>
        <dbReference type="EMBL" id="MCI15637.1"/>
    </source>
</evidence>